<gene>
    <name evidence="2" type="ORF">GWI33_020997</name>
</gene>
<accession>A0A834I234</accession>
<evidence type="ECO:0000256" key="1">
    <source>
        <dbReference type="SAM" id="SignalP"/>
    </source>
</evidence>
<evidence type="ECO:0000313" key="2">
    <source>
        <dbReference type="EMBL" id="KAF7265542.1"/>
    </source>
</evidence>
<name>A0A834I234_RHYFE</name>
<dbReference type="Proteomes" id="UP000625711">
    <property type="component" value="Unassembled WGS sequence"/>
</dbReference>
<keyword evidence="3" id="KW-1185">Reference proteome</keyword>
<comment type="caution">
    <text evidence="2">The sequence shown here is derived from an EMBL/GenBank/DDBJ whole genome shotgun (WGS) entry which is preliminary data.</text>
</comment>
<dbReference type="EMBL" id="JAACXV010014605">
    <property type="protein sequence ID" value="KAF7265542.1"/>
    <property type="molecule type" value="Genomic_DNA"/>
</dbReference>
<feature type="signal peptide" evidence="1">
    <location>
        <begin position="1"/>
        <end position="19"/>
    </location>
</feature>
<protein>
    <submittedName>
        <fullName evidence="2">Uncharacterized protein</fullName>
    </submittedName>
</protein>
<evidence type="ECO:0000313" key="3">
    <source>
        <dbReference type="Proteomes" id="UP000625711"/>
    </source>
</evidence>
<dbReference type="AlphaFoldDB" id="A0A834I234"/>
<proteinExistence type="predicted"/>
<keyword evidence="1" id="KW-0732">Signal</keyword>
<sequence length="239" mass="25772">MHYPLIICLCSIFVIDVRASPKKYGEGDSFSPSNRYYESDLPYRNKSGYIPQNPIGDNSQKESRFGVISYGSSGNGYSNTGVSYGTMKLDIGGVALGALIGLGAILVIPKIAQVFSGAHGGYSRSLETEMNSITNFFSKIDDSLAANNIDSSSCAQKVICSYFHDAVKNKKAGESSSIDELIVSLTSNSLFSYVTGGTTIKEAIDNGRSQEMNKCDKTYKCPLTRENVLNIVSTLMPGN</sequence>
<dbReference type="OrthoDB" id="6356735at2759"/>
<feature type="chain" id="PRO_5032777653" evidence="1">
    <location>
        <begin position="20"/>
        <end position="239"/>
    </location>
</feature>
<reference evidence="2" key="1">
    <citation type="submission" date="2020-08" db="EMBL/GenBank/DDBJ databases">
        <title>Genome sequencing and assembly of the red palm weevil Rhynchophorus ferrugineus.</title>
        <authorList>
            <person name="Dias G.B."/>
            <person name="Bergman C.M."/>
            <person name="Manee M."/>
        </authorList>
    </citation>
    <scope>NUCLEOTIDE SEQUENCE</scope>
    <source>
        <strain evidence="2">AA-2017</strain>
        <tissue evidence="2">Whole larva</tissue>
    </source>
</reference>
<organism evidence="2 3">
    <name type="scientific">Rhynchophorus ferrugineus</name>
    <name type="common">Red palm weevil</name>
    <name type="synonym">Curculio ferrugineus</name>
    <dbReference type="NCBI Taxonomy" id="354439"/>
    <lineage>
        <taxon>Eukaryota</taxon>
        <taxon>Metazoa</taxon>
        <taxon>Ecdysozoa</taxon>
        <taxon>Arthropoda</taxon>
        <taxon>Hexapoda</taxon>
        <taxon>Insecta</taxon>
        <taxon>Pterygota</taxon>
        <taxon>Neoptera</taxon>
        <taxon>Endopterygota</taxon>
        <taxon>Coleoptera</taxon>
        <taxon>Polyphaga</taxon>
        <taxon>Cucujiformia</taxon>
        <taxon>Curculionidae</taxon>
        <taxon>Dryophthorinae</taxon>
        <taxon>Rhynchophorus</taxon>
    </lineage>
</organism>